<proteinExistence type="predicted"/>
<feature type="domain" description="Protein FecR C-terminal" evidence="3">
    <location>
        <begin position="244"/>
        <end position="311"/>
    </location>
</feature>
<dbReference type="Gene3D" id="2.60.120.1440">
    <property type="match status" value="1"/>
</dbReference>
<dbReference type="PANTHER" id="PTHR30273:SF2">
    <property type="entry name" value="PROTEIN FECR"/>
    <property type="match status" value="1"/>
</dbReference>
<comment type="caution">
    <text evidence="4">The sequence shown here is derived from an EMBL/GenBank/DDBJ whole genome shotgun (WGS) entry which is preliminary data.</text>
</comment>
<organism evidence="4 5">
    <name type="scientific">Aestuariibaculum sediminum</name>
    <dbReference type="NCBI Taxonomy" id="2770637"/>
    <lineage>
        <taxon>Bacteria</taxon>
        <taxon>Pseudomonadati</taxon>
        <taxon>Bacteroidota</taxon>
        <taxon>Flavobacteriia</taxon>
        <taxon>Flavobacteriales</taxon>
        <taxon>Flavobacteriaceae</taxon>
    </lineage>
</organism>
<dbReference type="PIRSF" id="PIRSF018266">
    <property type="entry name" value="FecR"/>
    <property type="match status" value="1"/>
</dbReference>
<evidence type="ECO:0000259" key="3">
    <source>
        <dbReference type="Pfam" id="PF16344"/>
    </source>
</evidence>
<sequence length="313" mass="35897">MEEKEIRKLLKRSAEGKATQEEQVFLDRLVSKKLKDSENISKHVTPNKEQVLKNTLANIKFRKRLQAGQNFMKYAAVILLCLTVGYTFFYNTTLNTEQQVKSFVEVYTQQGERKTITLPDHSTLVLNANSYCKYPENFPNNNREVELKGEGFFNVSHDKSKPFIVKTKDLNTTVLGTSFNIKEDTLNVSVTVSTGCVRVDQANYKTEAAILVKDKQYLLDLTTNTSLVSQVNSEALSDWSRNIISFNNRELPEVLTLLEQWYGVTINNKSNNLNGRTLNGKYQNKSIKYVLDDLKFMFDIDYKIQGNNIIITE</sequence>
<dbReference type="Pfam" id="PF16344">
    <property type="entry name" value="FecR_C"/>
    <property type="match status" value="1"/>
</dbReference>
<accession>A0A8J6U930</accession>
<dbReference type="InterPro" id="IPR032508">
    <property type="entry name" value="FecR_C"/>
</dbReference>
<dbReference type="PANTHER" id="PTHR30273">
    <property type="entry name" value="PERIPLASMIC SIGNAL SENSOR AND SIGMA FACTOR ACTIVATOR FECR-RELATED"/>
    <property type="match status" value="1"/>
</dbReference>
<reference evidence="4 5" key="1">
    <citation type="submission" date="2020-09" db="EMBL/GenBank/DDBJ databases">
        <title>TT11 complete genome.</title>
        <authorList>
            <person name="Wu Z."/>
        </authorList>
    </citation>
    <scope>NUCLEOTIDE SEQUENCE [LARGE SCALE GENOMIC DNA]</scope>
    <source>
        <strain evidence="4 5">TT11</strain>
    </source>
</reference>
<keyword evidence="1" id="KW-1133">Transmembrane helix</keyword>
<dbReference type="GO" id="GO:0016989">
    <property type="term" value="F:sigma factor antagonist activity"/>
    <property type="evidence" value="ECO:0007669"/>
    <property type="project" value="TreeGrafter"/>
</dbReference>
<evidence type="ECO:0000259" key="2">
    <source>
        <dbReference type="Pfam" id="PF04773"/>
    </source>
</evidence>
<dbReference type="RefSeq" id="WP_188231448.1">
    <property type="nucleotide sequence ID" value="NZ_JACVXB010000012.1"/>
</dbReference>
<dbReference type="InterPro" id="IPR012373">
    <property type="entry name" value="Ferrdict_sens_TM"/>
</dbReference>
<evidence type="ECO:0000256" key="1">
    <source>
        <dbReference type="SAM" id="Phobius"/>
    </source>
</evidence>
<evidence type="ECO:0000313" key="4">
    <source>
        <dbReference type="EMBL" id="MBD0833670.1"/>
    </source>
</evidence>
<dbReference type="Proteomes" id="UP000600588">
    <property type="component" value="Unassembled WGS sequence"/>
</dbReference>
<keyword evidence="1" id="KW-0472">Membrane</keyword>
<dbReference type="InterPro" id="IPR006860">
    <property type="entry name" value="FecR"/>
</dbReference>
<dbReference type="Pfam" id="PF04773">
    <property type="entry name" value="FecR"/>
    <property type="match status" value="1"/>
</dbReference>
<keyword evidence="1" id="KW-0812">Transmembrane</keyword>
<feature type="transmembrane region" description="Helical" evidence="1">
    <location>
        <begin position="71"/>
        <end position="90"/>
    </location>
</feature>
<dbReference type="EMBL" id="JACVXB010000012">
    <property type="protein sequence ID" value="MBD0833670.1"/>
    <property type="molecule type" value="Genomic_DNA"/>
</dbReference>
<name>A0A8J6U930_9FLAO</name>
<dbReference type="AlphaFoldDB" id="A0A8J6U930"/>
<keyword evidence="5" id="KW-1185">Reference proteome</keyword>
<dbReference type="Gene3D" id="3.55.50.30">
    <property type="match status" value="1"/>
</dbReference>
<feature type="domain" description="FecR protein" evidence="2">
    <location>
        <begin position="106"/>
        <end position="197"/>
    </location>
</feature>
<protein>
    <submittedName>
        <fullName evidence="4">FecR family protein</fullName>
    </submittedName>
</protein>
<gene>
    <name evidence="4" type="ORF">ICJ83_16170</name>
</gene>
<evidence type="ECO:0000313" key="5">
    <source>
        <dbReference type="Proteomes" id="UP000600588"/>
    </source>
</evidence>